<comment type="caution">
    <text evidence="2">The sequence shown here is derived from an EMBL/GenBank/DDBJ whole genome shotgun (WGS) entry which is preliminary data.</text>
</comment>
<dbReference type="Gene3D" id="1.25.40.10">
    <property type="entry name" value="Tetratricopeptide repeat domain"/>
    <property type="match status" value="1"/>
</dbReference>
<evidence type="ECO:0000313" key="2">
    <source>
        <dbReference type="EMBL" id="MXO85345.1"/>
    </source>
</evidence>
<keyword evidence="3" id="KW-1185">Reference proteome</keyword>
<reference evidence="2 3" key="1">
    <citation type="submission" date="2019-12" db="EMBL/GenBank/DDBJ databases">
        <title>Genomic-based taxomic classification of the family Erythrobacteraceae.</title>
        <authorList>
            <person name="Xu L."/>
        </authorList>
    </citation>
    <scope>NUCLEOTIDE SEQUENCE [LARGE SCALE GENOMIC DNA]</scope>
    <source>
        <strain evidence="2 3">MCCC 1A09962</strain>
    </source>
</reference>
<evidence type="ECO:0000313" key="3">
    <source>
        <dbReference type="Proteomes" id="UP000433104"/>
    </source>
</evidence>
<gene>
    <name evidence="2" type="ORF">GRI38_04815</name>
</gene>
<protein>
    <submittedName>
        <fullName evidence="2">Tetratricopeptide repeat protein</fullName>
    </submittedName>
</protein>
<dbReference type="Proteomes" id="UP000433104">
    <property type="component" value="Unassembled WGS sequence"/>
</dbReference>
<keyword evidence="1" id="KW-0732">Signal</keyword>
<dbReference type="SUPFAM" id="SSF48452">
    <property type="entry name" value="TPR-like"/>
    <property type="match status" value="1"/>
</dbReference>
<feature type="signal peptide" evidence="1">
    <location>
        <begin position="1"/>
        <end position="35"/>
    </location>
</feature>
<dbReference type="OrthoDB" id="7325958at2"/>
<evidence type="ECO:0000256" key="1">
    <source>
        <dbReference type="SAM" id="SignalP"/>
    </source>
</evidence>
<proteinExistence type="predicted"/>
<sequence length="442" mass="48435">MIFNRFDTKHAKRSPASKLALAIALASGTALTATALEVPAHAQKKRQKGDEQAAAAQYSDAFRETFGPYQELANSETADVAALRAAVDPVRASISTPDDRYVGGNFLYNTGVKAQDPALQLEGIRLMLESGKTPAANLGQYNFVAAQLSYQQEQWADARQFLEAAIANGYTQNNPRALIIESYIKEGNSAEAVNYITRAADEAMAAGQKPERSWLVRGIQQAYQSEMREEAKNLSYLYAMNYPSPESWGDAIVIARAFGSNDDQTSLDFLRLQRRTDTFRQANDYIDYIEFADARRLPYEVKAIIDEGYASGTLPRDNSYVTESYGLAKQRIAADQADLGSLERDARASGASLSTVMAAGDVFLSYDQPAKAEEFYRAALDKSGADRGMVLTRLGIAQVDQGKYDEAQQTFEQVQGARSDLANLWSAYAKQQAEGTTMTPAA</sequence>
<dbReference type="RefSeq" id="WP_160681754.1">
    <property type="nucleotide sequence ID" value="NZ_WTYW01000001.1"/>
</dbReference>
<dbReference type="InterPro" id="IPR011990">
    <property type="entry name" value="TPR-like_helical_dom_sf"/>
</dbReference>
<dbReference type="AlphaFoldDB" id="A0A844ZBQ7"/>
<dbReference type="EMBL" id="WTYW01000001">
    <property type="protein sequence ID" value="MXO85345.1"/>
    <property type="molecule type" value="Genomic_DNA"/>
</dbReference>
<name>A0A844ZBQ7_9SPHN</name>
<feature type="chain" id="PRO_5032340423" evidence="1">
    <location>
        <begin position="36"/>
        <end position="442"/>
    </location>
</feature>
<accession>A0A844ZBQ7</accession>
<organism evidence="2 3">
    <name type="scientific">Parapontixanthobacter aurantiacus</name>
    <dbReference type="NCBI Taxonomy" id="1463599"/>
    <lineage>
        <taxon>Bacteria</taxon>
        <taxon>Pseudomonadati</taxon>
        <taxon>Pseudomonadota</taxon>
        <taxon>Alphaproteobacteria</taxon>
        <taxon>Sphingomonadales</taxon>
        <taxon>Erythrobacteraceae</taxon>
        <taxon>Parapontixanthobacter</taxon>
    </lineage>
</organism>